<evidence type="ECO:0000256" key="1">
    <source>
        <dbReference type="SAM" id="MobiDB-lite"/>
    </source>
</evidence>
<dbReference type="OrthoDB" id="325633at2157"/>
<evidence type="ECO:0000313" key="3">
    <source>
        <dbReference type="Proteomes" id="UP000289691"/>
    </source>
</evidence>
<comment type="caution">
    <text evidence="2">The sequence shown here is derived from an EMBL/GenBank/DDBJ whole genome shotgun (WGS) entry which is preliminary data.</text>
</comment>
<gene>
    <name evidence="2" type="ORF">EAF64_05080</name>
</gene>
<feature type="region of interest" description="Disordered" evidence="1">
    <location>
        <begin position="214"/>
        <end position="246"/>
    </location>
</feature>
<dbReference type="Proteomes" id="UP000289691">
    <property type="component" value="Unassembled WGS sequence"/>
</dbReference>
<dbReference type="RefSeq" id="WP_129067861.1">
    <property type="nucleotide sequence ID" value="NZ_RDFA01000001.1"/>
</dbReference>
<sequence>MTDRRLAAVAVVIVAVVAVGTGLVLGVFDGGPSDDDGPEANGSAAGDDPTVSFVTGDDDRLHVVGTTKQWLRGETDLPPGTGVEVRVSSAGSQPWARSETATVSENGTVAARMDLSPAASTETFQVEVVTKNGTRLANATGVIVADEYVSKNPAVALWRSSGSVVHVEAAPNRSILGKTDLSAGTVLEVDLRSTGSDPFLKDFEATVDAEGTFAGTADFGDVPRTRASTPSSRTPRTEPKSSTSPA</sequence>
<accession>A0A498L1Z1</accession>
<evidence type="ECO:0000313" key="2">
    <source>
        <dbReference type="EMBL" id="RXK52006.1"/>
    </source>
</evidence>
<reference evidence="2 3" key="1">
    <citation type="submission" date="2019-01" db="EMBL/GenBank/DDBJ databases">
        <title>Halorientalis sp. F13-25 a new haloarchaeum isolated from hypersaline water.</title>
        <authorList>
            <person name="Ana D.-V."/>
            <person name="Cristina S.-P."/>
            <person name="Antonio V."/>
        </authorList>
    </citation>
    <scope>NUCLEOTIDE SEQUENCE [LARGE SCALE GENOMIC DNA]</scope>
    <source>
        <strain evidence="2 3">F13-25</strain>
    </source>
</reference>
<organism evidence="2 3">
    <name type="scientific">Halorientalis pallida</name>
    <dbReference type="NCBI Taxonomy" id="2479928"/>
    <lineage>
        <taxon>Archaea</taxon>
        <taxon>Methanobacteriati</taxon>
        <taxon>Methanobacteriota</taxon>
        <taxon>Stenosarchaea group</taxon>
        <taxon>Halobacteria</taxon>
        <taxon>Halobacteriales</taxon>
        <taxon>Haloarculaceae</taxon>
        <taxon>Halorientalis</taxon>
    </lineage>
</organism>
<feature type="compositionally biased region" description="Polar residues" evidence="1">
    <location>
        <begin position="226"/>
        <end position="246"/>
    </location>
</feature>
<dbReference type="NCBIfam" id="NF045517">
    <property type="entry name" value="halo_surf_dom"/>
    <property type="match status" value="2"/>
</dbReference>
<name>A0A498L1Z1_9EURY</name>
<keyword evidence="3" id="KW-1185">Reference proteome</keyword>
<protein>
    <submittedName>
        <fullName evidence="2">Uncharacterized protein</fullName>
    </submittedName>
</protein>
<proteinExistence type="predicted"/>
<dbReference type="EMBL" id="RDFA01000001">
    <property type="protein sequence ID" value="RXK52006.1"/>
    <property type="molecule type" value="Genomic_DNA"/>
</dbReference>
<dbReference type="AlphaFoldDB" id="A0A498L1Z1"/>
<feature type="region of interest" description="Disordered" evidence="1">
    <location>
        <begin position="34"/>
        <end position="54"/>
    </location>
</feature>